<comment type="cofactor">
    <cofactor evidence="1">
        <name>pyridoxal 5'-phosphate</name>
        <dbReference type="ChEBI" id="CHEBI:597326"/>
    </cofactor>
</comment>
<evidence type="ECO:0000256" key="3">
    <source>
        <dbReference type="ARBA" id="ARBA00022679"/>
    </source>
</evidence>
<evidence type="ECO:0000256" key="1">
    <source>
        <dbReference type="ARBA" id="ARBA00001933"/>
    </source>
</evidence>
<name>A0A315ZP45_9FIRM</name>
<dbReference type="CDD" id="cd00610">
    <property type="entry name" value="OAT_like"/>
    <property type="match status" value="1"/>
</dbReference>
<evidence type="ECO:0000256" key="2">
    <source>
        <dbReference type="ARBA" id="ARBA00022576"/>
    </source>
</evidence>
<organism evidence="6 7">
    <name type="scientific">Faecalicatena contorta</name>
    <dbReference type="NCBI Taxonomy" id="39482"/>
    <lineage>
        <taxon>Bacteria</taxon>
        <taxon>Bacillati</taxon>
        <taxon>Bacillota</taxon>
        <taxon>Clostridia</taxon>
        <taxon>Lachnospirales</taxon>
        <taxon>Lachnospiraceae</taxon>
        <taxon>Faecalicatena</taxon>
    </lineage>
</organism>
<comment type="similarity">
    <text evidence="5">Belongs to the class-III pyridoxal-phosphate-dependent aminotransferase family.</text>
</comment>
<keyword evidence="2 6" id="KW-0032">Aminotransferase</keyword>
<sequence length="421" mass="46879">MFLNNPEYTKEKVKHDCITCWNPSRTLAWPKMGGDIIMGKREGYYFWDIDGKKYMNLHLNGGTFNVGHRNPEVIGAMKEAIEEFDIGNHHFGSVARGYLAKKLVETATEGMQYCIFSSCGGEAVDVAIKSARYATKRRKIVSLMKCYHGHTGLALDCGDNLYKEKFLSGLGDPDFIQVSMDDVDAMELVLKNEDVAGVIIETIPATYGFKIPAPGYIKKVKELCEKYETLYIADEVQTGLMRTGKLWAISHEDVKPDIIVTGKGLSGGIYPISATIMKKKAGLWVEEFGRGHTGTFGGSELGCAVAGKVMDIVTRESTVKNVHFLTDYLKKGLDGVKNLYPDFFTSYTQRGIIFGLNFDYPDGGIAAMKSLCDNGIWAIYARFDPHVVQFKPGLLCTREYCDELLEKFEKGIGEARKNFLG</sequence>
<dbReference type="PANTHER" id="PTHR11986">
    <property type="entry name" value="AMINOTRANSFERASE CLASS III"/>
    <property type="match status" value="1"/>
</dbReference>
<protein>
    <submittedName>
        <fullName evidence="6">Acetylornithine/succinyldiaminopimelate/putrescine aminotransferase</fullName>
    </submittedName>
</protein>
<dbReference type="Gene3D" id="3.40.640.10">
    <property type="entry name" value="Type I PLP-dependent aspartate aminotransferase-like (Major domain)"/>
    <property type="match status" value="1"/>
</dbReference>
<dbReference type="AlphaFoldDB" id="A0A315ZP45"/>
<dbReference type="Proteomes" id="UP000254051">
    <property type="component" value="Unassembled WGS sequence"/>
</dbReference>
<dbReference type="PROSITE" id="PS00600">
    <property type="entry name" value="AA_TRANSFER_CLASS_3"/>
    <property type="match status" value="1"/>
</dbReference>
<dbReference type="SUPFAM" id="SSF53383">
    <property type="entry name" value="PLP-dependent transferases"/>
    <property type="match status" value="1"/>
</dbReference>
<dbReference type="InterPro" id="IPR015424">
    <property type="entry name" value="PyrdxlP-dep_Trfase"/>
</dbReference>
<evidence type="ECO:0000313" key="7">
    <source>
        <dbReference type="Proteomes" id="UP000254051"/>
    </source>
</evidence>
<evidence type="ECO:0000256" key="4">
    <source>
        <dbReference type="ARBA" id="ARBA00022898"/>
    </source>
</evidence>
<evidence type="ECO:0000313" key="6">
    <source>
        <dbReference type="EMBL" id="SUQ16055.1"/>
    </source>
</evidence>
<proteinExistence type="inferred from homology"/>
<dbReference type="OrthoDB" id="9807885at2"/>
<dbReference type="InterPro" id="IPR015421">
    <property type="entry name" value="PyrdxlP-dep_Trfase_major"/>
</dbReference>
<dbReference type="InterPro" id="IPR050103">
    <property type="entry name" value="Class-III_PLP-dep_AT"/>
</dbReference>
<dbReference type="InterPro" id="IPR049704">
    <property type="entry name" value="Aminotrans_3_PPA_site"/>
</dbReference>
<dbReference type="GO" id="GO:0042802">
    <property type="term" value="F:identical protein binding"/>
    <property type="evidence" value="ECO:0007669"/>
    <property type="project" value="TreeGrafter"/>
</dbReference>
<dbReference type="GO" id="GO:0008483">
    <property type="term" value="F:transaminase activity"/>
    <property type="evidence" value="ECO:0007669"/>
    <property type="project" value="UniProtKB-KW"/>
</dbReference>
<keyword evidence="3 6" id="KW-0808">Transferase</keyword>
<keyword evidence="7" id="KW-1185">Reference proteome</keyword>
<dbReference type="RefSeq" id="WP_109714430.1">
    <property type="nucleotide sequence ID" value="NZ_QGDS01000020.1"/>
</dbReference>
<dbReference type="Pfam" id="PF00202">
    <property type="entry name" value="Aminotran_3"/>
    <property type="match status" value="1"/>
</dbReference>
<dbReference type="PIRSF" id="PIRSF000521">
    <property type="entry name" value="Transaminase_4ab_Lys_Orn"/>
    <property type="match status" value="1"/>
</dbReference>
<evidence type="ECO:0000256" key="5">
    <source>
        <dbReference type="RuleBase" id="RU003560"/>
    </source>
</evidence>
<accession>A0A315ZP45</accession>
<reference evidence="7" key="1">
    <citation type="submission" date="2017-07" db="EMBL/GenBank/DDBJ databases">
        <authorList>
            <person name="Varghese N."/>
            <person name="Submissions S."/>
        </authorList>
    </citation>
    <scope>NUCLEOTIDE SEQUENCE [LARGE SCALE GENOMIC DNA]</scope>
    <source>
        <strain evidence="7">NLAE-zl-C134</strain>
    </source>
</reference>
<dbReference type="Gene3D" id="3.90.1150.10">
    <property type="entry name" value="Aspartate Aminotransferase, domain 1"/>
    <property type="match status" value="1"/>
</dbReference>
<dbReference type="EMBL" id="UHJJ01000020">
    <property type="protein sequence ID" value="SUQ16055.1"/>
    <property type="molecule type" value="Genomic_DNA"/>
</dbReference>
<dbReference type="GO" id="GO:0030170">
    <property type="term" value="F:pyridoxal phosphate binding"/>
    <property type="evidence" value="ECO:0007669"/>
    <property type="project" value="InterPro"/>
</dbReference>
<keyword evidence="4 5" id="KW-0663">Pyridoxal phosphate</keyword>
<dbReference type="InterPro" id="IPR015422">
    <property type="entry name" value="PyrdxlP-dep_Trfase_small"/>
</dbReference>
<dbReference type="InterPro" id="IPR005814">
    <property type="entry name" value="Aminotrans_3"/>
</dbReference>
<dbReference type="FunFam" id="3.40.640.10:FF:000004">
    <property type="entry name" value="Acetylornithine aminotransferase"/>
    <property type="match status" value="1"/>
</dbReference>
<dbReference type="PANTHER" id="PTHR11986:SF79">
    <property type="entry name" value="ACETYLORNITHINE AMINOTRANSFERASE, MITOCHONDRIAL"/>
    <property type="match status" value="1"/>
</dbReference>
<gene>
    <name evidence="6" type="ORF">SAMN05216529_12038</name>
</gene>